<evidence type="ECO:0000259" key="6">
    <source>
        <dbReference type="Pfam" id="PF07980"/>
    </source>
</evidence>
<comment type="similarity">
    <text evidence="2">Belongs to the SusD family.</text>
</comment>
<evidence type="ECO:0000256" key="3">
    <source>
        <dbReference type="ARBA" id="ARBA00022729"/>
    </source>
</evidence>
<name>A0A6J4LGJ1_9SPHI</name>
<reference evidence="8" key="1">
    <citation type="submission" date="2020-02" db="EMBL/GenBank/DDBJ databases">
        <authorList>
            <person name="Meier V. D."/>
        </authorList>
    </citation>
    <scope>NUCLEOTIDE SEQUENCE</scope>
    <source>
        <strain evidence="8">AVDCRST_MAG56</strain>
    </source>
</reference>
<dbReference type="Gene3D" id="1.25.40.390">
    <property type="match status" value="1"/>
</dbReference>
<dbReference type="InterPro" id="IPR011990">
    <property type="entry name" value="TPR-like_helical_dom_sf"/>
</dbReference>
<sequence>MKFRQILISAGLTGALLLGACNKTLEVEPLFQKDGSQIFTTLQDYEYALTGAYGLMRQVGYLGSGGQTTSTWALLPDMMADNLVRTAEDLANWQVQINWAYATDEDDLQVAWLAAYSVVNQANLVLRNIDRFAATEETRVNRIKGQALALRANAHFDVLRYWGENFDRNSTARGIPYVESADFTNKPPRLSVAETWNKIFADMEQAETLLGNVDTPVNAGSSRGAIDQDVVRALLARMHLYAKNYAQAEAYATAVIEAFPLADQATFPSIWTDASTDEVIWAVAFNAGEGSPAIGTHLASTNRNRYRPAAAAEALYDQENDVRHPSYFATRLLGTTRRRILYKYFSRTDVRQRLLDETSETLPAQRPTGDNVVNWKISRTGEMYLIRAEARALQTGKADLALEDLNALRAARIANYEPETGLAGQALVDAIATERRKELFAEGHRWFDLKRTTRTVNRGTECGAGSAVCTLGPTAREWTWPIPQLEVDSNPALSNQQTTGF</sequence>
<feature type="domain" description="SusD-like N-terminal" evidence="7">
    <location>
        <begin position="88"/>
        <end position="214"/>
    </location>
</feature>
<keyword evidence="3" id="KW-0732">Signal</keyword>
<evidence type="ECO:0000256" key="2">
    <source>
        <dbReference type="ARBA" id="ARBA00006275"/>
    </source>
</evidence>
<evidence type="ECO:0000259" key="7">
    <source>
        <dbReference type="Pfam" id="PF14322"/>
    </source>
</evidence>
<protein>
    <submittedName>
        <fullName evidence="8">Cell surface glycan-binding lipoprotein, utilization system for glycans and polysaccharides (PUL), SusD family</fullName>
    </submittedName>
</protein>
<evidence type="ECO:0000313" key="8">
    <source>
        <dbReference type="EMBL" id="CAA9331982.1"/>
    </source>
</evidence>
<keyword evidence="4" id="KW-0472">Membrane</keyword>
<accession>A0A6J4LGJ1</accession>
<keyword evidence="5" id="KW-0998">Cell outer membrane</keyword>
<dbReference type="Pfam" id="PF07980">
    <property type="entry name" value="SusD_RagB"/>
    <property type="match status" value="1"/>
</dbReference>
<feature type="domain" description="RagB/SusD" evidence="6">
    <location>
        <begin position="371"/>
        <end position="495"/>
    </location>
</feature>
<organism evidence="8">
    <name type="scientific">uncultured Cytophagales bacterium</name>
    <dbReference type="NCBI Taxonomy" id="158755"/>
    <lineage>
        <taxon>Bacteria</taxon>
        <taxon>Pseudomonadati</taxon>
        <taxon>Bacteroidota</taxon>
        <taxon>Sphingobacteriia</taxon>
        <taxon>Sphingobacteriales</taxon>
        <taxon>environmental samples</taxon>
    </lineage>
</organism>
<dbReference type="SUPFAM" id="SSF48452">
    <property type="entry name" value="TPR-like"/>
    <property type="match status" value="1"/>
</dbReference>
<dbReference type="InterPro" id="IPR012944">
    <property type="entry name" value="SusD_RagB_dom"/>
</dbReference>
<dbReference type="Pfam" id="PF14322">
    <property type="entry name" value="SusD-like_3"/>
    <property type="match status" value="1"/>
</dbReference>
<dbReference type="PROSITE" id="PS51257">
    <property type="entry name" value="PROKAR_LIPOPROTEIN"/>
    <property type="match status" value="1"/>
</dbReference>
<gene>
    <name evidence="8" type="ORF">AVDCRST_MAG56-7474</name>
</gene>
<proteinExistence type="inferred from homology"/>
<evidence type="ECO:0000256" key="4">
    <source>
        <dbReference type="ARBA" id="ARBA00023136"/>
    </source>
</evidence>
<dbReference type="GO" id="GO:0009279">
    <property type="term" value="C:cell outer membrane"/>
    <property type="evidence" value="ECO:0007669"/>
    <property type="project" value="UniProtKB-SubCell"/>
</dbReference>
<evidence type="ECO:0000256" key="1">
    <source>
        <dbReference type="ARBA" id="ARBA00004442"/>
    </source>
</evidence>
<evidence type="ECO:0000256" key="5">
    <source>
        <dbReference type="ARBA" id="ARBA00023237"/>
    </source>
</evidence>
<dbReference type="InterPro" id="IPR033985">
    <property type="entry name" value="SusD-like_N"/>
</dbReference>
<comment type="subcellular location">
    <subcellularLocation>
        <location evidence="1">Cell outer membrane</location>
    </subcellularLocation>
</comment>
<dbReference type="EMBL" id="CADCTQ010000622">
    <property type="protein sequence ID" value="CAA9331982.1"/>
    <property type="molecule type" value="Genomic_DNA"/>
</dbReference>
<keyword evidence="8" id="KW-0449">Lipoprotein</keyword>
<dbReference type="AlphaFoldDB" id="A0A6J4LGJ1"/>
<dbReference type="CDD" id="cd08977">
    <property type="entry name" value="SusD"/>
    <property type="match status" value="1"/>
</dbReference>